<evidence type="ECO:0000259" key="1">
    <source>
        <dbReference type="Pfam" id="PF03364"/>
    </source>
</evidence>
<accession>A0A951Q6Q3</accession>
<evidence type="ECO:0000313" key="2">
    <source>
        <dbReference type="EMBL" id="MBW4657377.1"/>
    </source>
</evidence>
<dbReference type="AlphaFoldDB" id="A0A951Q6Q3"/>
<reference evidence="2" key="1">
    <citation type="submission" date="2021-05" db="EMBL/GenBank/DDBJ databases">
        <authorList>
            <person name="Pietrasiak N."/>
            <person name="Ward R."/>
            <person name="Stajich J.E."/>
            <person name="Kurbessoian T."/>
        </authorList>
    </citation>
    <scope>NUCLEOTIDE SEQUENCE</scope>
    <source>
        <strain evidence="2">UHER 2000/2452</strain>
    </source>
</reference>
<dbReference type="Pfam" id="PF03364">
    <property type="entry name" value="Polyketide_cyc"/>
    <property type="match status" value="1"/>
</dbReference>
<proteinExistence type="predicted"/>
<comment type="caution">
    <text evidence="2">The sequence shown here is derived from an EMBL/GenBank/DDBJ whole genome shotgun (WGS) entry which is preliminary data.</text>
</comment>
<feature type="domain" description="Coenzyme Q-binding protein COQ10 START" evidence="1">
    <location>
        <begin position="61"/>
        <end position="192"/>
    </location>
</feature>
<dbReference type="PANTHER" id="PTHR34060:SF2">
    <property type="entry name" value="OS03G0837900 PROTEIN"/>
    <property type="match status" value="1"/>
</dbReference>
<dbReference type="InterPro" id="IPR023393">
    <property type="entry name" value="START-like_dom_sf"/>
</dbReference>
<dbReference type="PANTHER" id="PTHR34060">
    <property type="entry name" value="POLYKETIDE CYCLASE / DEHYDRASE AND LIPID TRANSPORT PROTEIN"/>
    <property type="match status" value="1"/>
</dbReference>
<evidence type="ECO:0000313" key="3">
    <source>
        <dbReference type="Proteomes" id="UP000757435"/>
    </source>
</evidence>
<reference evidence="2" key="2">
    <citation type="journal article" date="2022" name="Microbiol. Resour. Announc.">
        <title>Metagenome Sequencing to Explore Phylogenomics of Terrestrial Cyanobacteria.</title>
        <authorList>
            <person name="Ward R.D."/>
            <person name="Stajich J.E."/>
            <person name="Johansen J.R."/>
            <person name="Huntemann M."/>
            <person name="Clum A."/>
            <person name="Foster B."/>
            <person name="Foster B."/>
            <person name="Roux S."/>
            <person name="Palaniappan K."/>
            <person name="Varghese N."/>
            <person name="Mukherjee S."/>
            <person name="Reddy T.B.K."/>
            <person name="Daum C."/>
            <person name="Copeland A."/>
            <person name="Chen I.A."/>
            <person name="Ivanova N.N."/>
            <person name="Kyrpides N.C."/>
            <person name="Shapiro N."/>
            <person name="Eloe-Fadrosh E.A."/>
            <person name="Pietrasiak N."/>
        </authorList>
    </citation>
    <scope>NUCLEOTIDE SEQUENCE</scope>
    <source>
        <strain evidence="2">UHER 2000/2452</strain>
    </source>
</reference>
<gene>
    <name evidence="2" type="ORF">KME15_01785</name>
</gene>
<dbReference type="Proteomes" id="UP000757435">
    <property type="component" value="Unassembled WGS sequence"/>
</dbReference>
<dbReference type="InterPro" id="IPR005031">
    <property type="entry name" value="COQ10_START"/>
</dbReference>
<organism evidence="2 3">
    <name type="scientific">Drouetiella hepatica Uher 2000/2452</name>
    <dbReference type="NCBI Taxonomy" id="904376"/>
    <lineage>
        <taxon>Bacteria</taxon>
        <taxon>Bacillati</taxon>
        <taxon>Cyanobacteriota</taxon>
        <taxon>Cyanophyceae</taxon>
        <taxon>Oculatellales</taxon>
        <taxon>Oculatellaceae</taxon>
        <taxon>Drouetiella</taxon>
    </lineage>
</organism>
<sequence>MTGIISVPSLDTANASRYEIGCGLVTQDKLNEQSKLLQGEILLETRSHTSWGGAVTAQMYIPLTRSEVWQQITDYPRWVQFFPDLVQSEVIDRLEGRKRLRQVARKAFFLLTAQVEIYLKVRESVQTTWQQIQFQMEKGNFHDFAANLHLQDFGSGTLLTYTVQATPTLPIPSQFIQQAMRLDLPANMQKMRQVLCGR</sequence>
<dbReference type="Gene3D" id="3.30.530.20">
    <property type="match status" value="1"/>
</dbReference>
<dbReference type="EMBL" id="JAHHHD010000001">
    <property type="protein sequence ID" value="MBW4657377.1"/>
    <property type="molecule type" value="Genomic_DNA"/>
</dbReference>
<protein>
    <submittedName>
        <fullName evidence="2">Cyclase</fullName>
    </submittedName>
</protein>
<name>A0A951Q6Q3_9CYAN</name>
<dbReference type="SUPFAM" id="SSF55961">
    <property type="entry name" value="Bet v1-like"/>
    <property type="match status" value="1"/>
</dbReference>